<dbReference type="AlphaFoldDB" id="A0A2I8VM99"/>
<sequence>MTVEGADDLDNASRTVSVRIRDAEKVVSLSRTRVTRGESSVVSVAGAPGEVRYVRVAADALGEGAAVNTPTARAVFDDTAAVQTVGADADAGVVYAVVSLDDDGLADLRLQTERFGTGSVDVELAASLDGAVEDDATLDVRERTVTVSGARTTVVGESVTLSGTAVESEQVKLYAAVGESYVPLYAESGLAETDVGGDGTWEVDVDTARVVDIPGTYRIVAVADPAEQLGSSADIDSETLRMFDVRDSASLTTVEGALSLSASRTTIAATGGDEFTLSGSAVGQSDELRLYHVGPRGDADLTLVDERDGAFEQEIDGVDIRGTHTYLLVGAGRDGEYAHAEAERPAVGTLLSGDETSAAAIAKLRDAYTGAGSDDTVAAVEVEAVDETLSISTPAAQVAAETVSVAGRSTNEDGTTVFVELRRGEETVSTAEASVTNGTWNATLDLTGVEPGTYRLSAGTATTRASQEVTVRSPASASGTATSNGEQSSDGTTPSSNEAQSRATATTTATDTSSSEPAGTSPGSAATDDGSTTATRFPGLGAVPVVGALALVVLGLVGRGRRTGAKGTENETE</sequence>
<dbReference type="RefSeq" id="WP_103426742.1">
    <property type="nucleotide sequence ID" value="NZ_CP026309.1"/>
</dbReference>
<dbReference type="OrthoDB" id="242828at2157"/>
<protein>
    <submittedName>
        <fullName evidence="3">Uncharacterized protein</fullName>
    </submittedName>
</protein>
<dbReference type="KEGG" id="srub:C2R22_16535"/>
<dbReference type="EMBL" id="CP026309">
    <property type="protein sequence ID" value="AUV83053.1"/>
    <property type="molecule type" value="Genomic_DNA"/>
</dbReference>
<keyword evidence="2" id="KW-0472">Membrane</keyword>
<feature type="compositionally biased region" description="Low complexity" evidence="1">
    <location>
        <begin position="523"/>
        <end position="539"/>
    </location>
</feature>
<evidence type="ECO:0000256" key="1">
    <source>
        <dbReference type="SAM" id="MobiDB-lite"/>
    </source>
</evidence>
<accession>A0A2I8VM99</accession>
<keyword evidence="2" id="KW-0812">Transmembrane</keyword>
<reference evidence="3 4" key="1">
    <citation type="submission" date="2018-01" db="EMBL/GenBank/DDBJ databases">
        <title>Complete genome sequence of Salinigranum rubrum GX10T, an extremely halophilic archaeon isolated from a marine solar saltern.</title>
        <authorList>
            <person name="Han S."/>
        </authorList>
    </citation>
    <scope>NUCLEOTIDE SEQUENCE [LARGE SCALE GENOMIC DNA]</scope>
    <source>
        <strain evidence="3 4">GX10</strain>
    </source>
</reference>
<gene>
    <name evidence="3" type="ORF">C2R22_16535</name>
</gene>
<evidence type="ECO:0000313" key="4">
    <source>
        <dbReference type="Proteomes" id="UP000236584"/>
    </source>
</evidence>
<feature type="region of interest" description="Disordered" evidence="1">
    <location>
        <begin position="460"/>
        <end position="539"/>
    </location>
</feature>
<keyword evidence="2" id="KW-1133">Transmembrane helix</keyword>
<feature type="compositionally biased region" description="Low complexity" evidence="1">
    <location>
        <begin position="499"/>
        <end position="515"/>
    </location>
</feature>
<feature type="transmembrane region" description="Helical" evidence="2">
    <location>
        <begin position="537"/>
        <end position="557"/>
    </location>
</feature>
<evidence type="ECO:0000313" key="3">
    <source>
        <dbReference type="EMBL" id="AUV83053.1"/>
    </source>
</evidence>
<evidence type="ECO:0000256" key="2">
    <source>
        <dbReference type="SAM" id="Phobius"/>
    </source>
</evidence>
<dbReference type="GeneID" id="35593733"/>
<feature type="compositionally biased region" description="Polar residues" evidence="1">
    <location>
        <begin position="460"/>
        <end position="498"/>
    </location>
</feature>
<dbReference type="Proteomes" id="UP000236584">
    <property type="component" value="Chromosome"/>
</dbReference>
<organism evidence="3 4">
    <name type="scientific">Salinigranum rubrum</name>
    <dbReference type="NCBI Taxonomy" id="755307"/>
    <lineage>
        <taxon>Archaea</taxon>
        <taxon>Methanobacteriati</taxon>
        <taxon>Methanobacteriota</taxon>
        <taxon>Stenosarchaea group</taxon>
        <taxon>Halobacteria</taxon>
        <taxon>Halobacteriales</taxon>
        <taxon>Haloferacaceae</taxon>
        <taxon>Salinigranum</taxon>
    </lineage>
</organism>
<proteinExistence type="predicted"/>
<name>A0A2I8VM99_9EURY</name>
<keyword evidence="4" id="KW-1185">Reference proteome</keyword>